<dbReference type="Pfam" id="PF08345">
    <property type="entry name" value="YscJ_FliF_C"/>
    <property type="match status" value="1"/>
</dbReference>
<feature type="region of interest" description="Disordered" evidence="13">
    <location>
        <begin position="499"/>
        <end position="525"/>
    </location>
</feature>
<dbReference type="InterPro" id="IPR013556">
    <property type="entry name" value="Flag_M-ring_C"/>
</dbReference>
<accession>A0ABY3A238</accession>
<keyword evidence="6" id="KW-1003">Cell membrane</keyword>
<organism evidence="17 18">
    <name type="scientific">Pantoea dispersa</name>
    <dbReference type="NCBI Taxonomy" id="59814"/>
    <lineage>
        <taxon>Bacteria</taxon>
        <taxon>Pseudomonadati</taxon>
        <taxon>Pseudomonadota</taxon>
        <taxon>Gammaproteobacteria</taxon>
        <taxon>Enterobacterales</taxon>
        <taxon>Erwiniaceae</taxon>
        <taxon>Pantoea</taxon>
    </lineage>
</organism>
<feature type="region of interest" description="Disordered" evidence="13">
    <location>
        <begin position="273"/>
        <end position="363"/>
    </location>
</feature>
<evidence type="ECO:0000256" key="14">
    <source>
        <dbReference type="SAM" id="Phobius"/>
    </source>
</evidence>
<dbReference type="Proteomes" id="UP000319715">
    <property type="component" value="Unassembled WGS sequence"/>
</dbReference>
<comment type="subunit">
    <text evidence="11">The basal body constitutes a major portion of the flagellar organelle and consists of four rings (L,P,S, and M) mounted on a central rod. The M ring is integral to the inner membrane of the cell and may be connected to the flagellar rod via the S ring. The S (supramembrane ring) lies just distal to the M ring. The L and P rings lie in the outer membrane and the periplasmic space, respectively.</text>
</comment>
<evidence type="ECO:0000256" key="11">
    <source>
        <dbReference type="ARBA" id="ARBA00025936"/>
    </source>
</evidence>
<comment type="subcellular location">
    <subcellularLocation>
        <location evidence="2 12">Bacterial flagellum basal body</location>
    </subcellularLocation>
    <subcellularLocation>
        <location evidence="3">Cell membrane</location>
        <topology evidence="3">Multi-pass membrane protein</topology>
    </subcellularLocation>
</comment>
<keyword evidence="8 14" id="KW-1133">Transmembrane helix</keyword>
<feature type="transmembrane region" description="Helical" evidence="14">
    <location>
        <begin position="26"/>
        <end position="46"/>
    </location>
</feature>
<evidence type="ECO:0000256" key="6">
    <source>
        <dbReference type="ARBA" id="ARBA00022475"/>
    </source>
</evidence>
<evidence type="ECO:0000256" key="4">
    <source>
        <dbReference type="ARBA" id="ARBA00007971"/>
    </source>
</evidence>
<evidence type="ECO:0000256" key="8">
    <source>
        <dbReference type="ARBA" id="ARBA00022989"/>
    </source>
</evidence>
<evidence type="ECO:0000313" key="17">
    <source>
        <dbReference type="EMBL" id="TQC76851.1"/>
    </source>
</evidence>
<comment type="caution">
    <text evidence="17">The sequence shown here is derived from an EMBL/GenBank/DDBJ whole genome shotgun (WGS) entry which is preliminary data.</text>
</comment>
<evidence type="ECO:0000256" key="10">
    <source>
        <dbReference type="ARBA" id="ARBA00023143"/>
    </source>
</evidence>
<feature type="domain" description="Flagellar M-ring N-terminal" evidence="15">
    <location>
        <begin position="47"/>
        <end position="221"/>
    </location>
</feature>
<comment type="function">
    <text evidence="1 12">The M ring may be actively involved in energy transduction.</text>
</comment>
<keyword evidence="17" id="KW-0969">Cilium</keyword>
<evidence type="ECO:0000259" key="16">
    <source>
        <dbReference type="Pfam" id="PF08345"/>
    </source>
</evidence>
<dbReference type="PANTHER" id="PTHR30046">
    <property type="entry name" value="FLAGELLAR M-RING PROTEIN"/>
    <property type="match status" value="1"/>
</dbReference>
<keyword evidence="17" id="KW-0282">Flagellum</keyword>
<evidence type="ECO:0000259" key="15">
    <source>
        <dbReference type="Pfam" id="PF01514"/>
    </source>
</evidence>
<dbReference type="InterPro" id="IPR045851">
    <property type="entry name" value="AMP-bd_C_sf"/>
</dbReference>
<protein>
    <recommendedName>
        <fullName evidence="5 12">Flagellar M-ring protein</fullName>
    </recommendedName>
</protein>
<dbReference type="PIRSF" id="PIRSF004862">
    <property type="entry name" value="FliF"/>
    <property type="match status" value="1"/>
</dbReference>
<keyword evidence="10 12" id="KW-0975">Bacterial flagellum</keyword>
<feature type="transmembrane region" description="Helical" evidence="14">
    <location>
        <begin position="453"/>
        <end position="475"/>
    </location>
</feature>
<dbReference type="Gene3D" id="3.30.300.30">
    <property type="match status" value="1"/>
</dbReference>
<dbReference type="PRINTS" id="PR01009">
    <property type="entry name" value="FLGMRINGFLIF"/>
</dbReference>
<keyword evidence="17" id="KW-0966">Cell projection</keyword>
<dbReference type="PANTHER" id="PTHR30046:SF0">
    <property type="entry name" value="FLAGELLAR M-RING PROTEIN"/>
    <property type="match status" value="1"/>
</dbReference>
<comment type="similarity">
    <text evidence="4 12">Belongs to the FliF family.</text>
</comment>
<evidence type="ECO:0000256" key="12">
    <source>
        <dbReference type="PIRNR" id="PIRNR004862"/>
    </source>
</evidence>
<evidence type="ECO:0000256" key="2">
    <source>
        <dbReference type="ARBA" id="ARBA00004117"/>
    </source>
</evidence>
<gene>
    <name evidence="17" type="primary">fliF</name>
    <name evidence="17" type="ORF">FK492_02265</name>
</gene>
<evidence type="ECO:0000256" key="5">
    <source>
        <dbReference type="ARBA" id="ARBA00017949"/>
    </source>
</evidence>
<evidence type="ECO:0000256" key="7">
    <source>
        <dbReference type="ARBA" id="ARBA00022692"/>
    </source>
</evidence>
<feature type="compositionally biased region" description="Polar residues" evidence="13">
    <location>
        <begin position="273"/>
        <end position="284"/>
    </location>
</feature>
<feature type="compositionally biased region" description="Basic and acidic residues" evidence="13">
    <location>
        <begin position="332"/>
        <end position="342"/>
    </location>
</feature>
<sequence length="559" mass="61294">MNANIKAHTLPAISALLARLRTSPKLVLAFSVALAITLTMATFFWAQAPQYHVVFSQVSDEDGGAIISELSKMNVPYQFSREGGAIMVPEAQVHEVRLKLAQLGLPKGGAVGFELLDQEKFGISQFSEQVNFQRALEGELARTIEALGPVRSARVHLAIPKPSLFLHEQTPPSAAVTVHLNNGRTLDDSQVSAITHLIASAVPALNVEQVTVVDQRGKLLTQSGSQAVQTSQRQFTQAIEADYQQRIQTILAPLVGSSNVRAQVTAQLDFTTQEQTNEQYQPNSAPEKMAIRSRQSSRAEQGNGQPVGGVPGALSNQPPPPVSLPINNPPVKESKSGDKKESSSTATVLPAQPYNNRHDDTTNFELDRTLTHTRSSAARIERLSAAVVVNFLPAKNGEAESVALSDAQVAQITALVKEAMGFSATRGDSVNIVNSPFSEQDDAQRVPLWQEPALINLLISAGRYLLVALVAWLLWRKAVQPALQRHHDVQQQRLALEQQARHEQEHAAQRRAERDEQQKSAQRVETEITAQQLRDLAQQEPRVIALVIRQWMNKERTPS</sequence>
<keyword evidence="7 14" id="KW-0812">Transmembrane</keyword>
<evidence type="ECO:0000256" key="3">
    <source>
        <dbReference type="ARBA" id="ARBA00004651"/>
    </source>
</evidence>
<dbReference type="Pfam" id="PF01514">
    <property type="entry name" value="YscJ_FliF"/>
    <property type="match status" value="1"/>
</dbReference>
<name>A0ABY3A238_9GAMM</name>
<dbReference type="InterPro" id="IPR000067">
    <property type="entry name" value="FlgMring_FliF"/>
</dbReference>
<evidence type="ECO:0000256" key="1">
    <source>
        <dbReference type="ARBA" id="ARBA00003820"/>
    </source>
</evidence>
<evidence type="ECO:0000313" key="18">
    <source>
        <dbReference type="Proteomes" id="UP000319715"/>
    </source>
</evidence>
<dbReference type="InterPro" id="IPR006182">
    <property type="entry name" value="FliF_N_dom"/>
</dbReference>
<dbReference type="NCBIfam" id="TIGR00206">
    <property type="entry name" value="fliF"/>
    <property type="match status" value="1"/>
</dbReference>
<dbReference type="RefSeq" id="WP_141495332.1">
    <property type="nucleotide sequence ID" value="NZ_VICF01000001.1"/>
</dbReference>
<evidence type="ECO:0000256" key="13">
    <source>
        <dbReference type="SAM" id="MobiDB-lite"/>
    </source>
</evidence>
<proteinExistence type="inferred from homology"/>
<reference evidence="17 18" key="1">
    <citation type="submission" date="2019-06" db="EMBL/GenBank/DDBJ databases">
        <title>Pantoea dispersa Assembly.</title>
        <authorList>
            <person name="Wang J."/>
        </authorList>
    </citation>
    <scope>NUCLEOTIDE SEQUENCE [LARGE SCALE GENOMIC DNA]</scope>
    <source>
        <strain evidence="18">bio</strain>
    </source>
</reference>
<dbReference type="EMBL" id="VICF01000001">
    <property type="protein sequence ID" value="TQC76851.1"/>
    <property type="molecule type" value="Genomic_DNA"/>
</dbReference>
<keyword evidence="9 14" id="KW-0472">Membrane</keyword>
<keyword evidence="18" id="KW-1185">Reference proteome</keyword>
<dbReference type="InterPro" id="IPR043427">
    <property type="entry name" value="YscJ/FliF"/>
</dbReference>
<feature type="domain" description="Flagellar M-ring C-terminal" evidence="16">
    <location>
        <begin position="251"/>
        <end position="437"/>
    </location>
</feature>
<evidence type="ECO:0000256" key="9">
    <source>
        <dbReference type="ARBA" id="ARBA00023136"/>
    </source>
</evidence>